<evidence type="ECO:0000313" key="10">
    <source>
        <dbReference type="Proteomes" id="UP000186599"/>
    </source>
</evidence>
<dbReference type="Gene3D" id="1.20.1440.20">
    <property type="entry name" value="LemA-like domain"/>
    <property type="match status" value="1"/>
</dbReference>
<reference evidence="10 11" key="1">
    <citation type="submission" date="2016-10" db="EMBL/GenBank/DDBJ databases">
        <authorList>
            <person name="de Groot N.N."/>
        </authorList>
    </citation>
    <scope>NUCLEOTIDE SEQUENCE [LARGE SCALE GENOMIC DNA]</scope>
    <source>
        <strain evidence="8 10">CGMCC 1.9095</strain>
        <strain evidence="7 11">DSM 22558</strain>
    </source>
</reference>
<dbReference type="InterPro" id="IPR023353">
    <property type="entry name" value="LemA-like_dom_sf"/>
</dbReference>
<evidence type="ECO:0000313" key="9">
    <source>
        <dbReference type="EMBL" id="TKA90831.1"/>
    </source>
</evidence>
<evidence type="ECO:0000313" key="8">
    <source>
        <dbReference type="EMBL" id="SFL66185.1"/>
    </source>
</evidence>
<dbReference type="RefSeq" id="WP_036988844.1">
    <property type="nucleotide sequence ID" value="NZ_FOGN01000001.1"/>
</dbReference>
<dbReference type="Proteomes" id="UP000186599">
    <property type="component" value="Unassembled WGS sequence"/>
</dbReference>
<sequence>MDWSHLPTLLIVAALVVLLIYAVTLYNQLVNIKHAVSRAWANIDVLLRQRHDELPKLVEACRQYMQYEQGTLEKVISARNAVSQARDQADLKRLGQAETALRSGLGQLFALAEGYPELQASSSFQHLQQRISGLESGIADRRELYNAAVNINNVRIEQFPDVLIARLFAFRPAELLQFSEADKADVDLRQLFS</sequence>
<protein>
    <submittedName>
        <fullName evidence="9">LemA family protein</fullName>
    </submittedName>
    <submittedName>
        <fullName evidence="7">LemA protein</fullName>
    </submittedName>
</protein>
<dbReference type="AlphaFoldDB" id="A0A031MIM4"/>
<dbReference type="Proteomes" id="UP000186904">
    <property type="component" value="Unassembled WGS sequence"/>
</dbReference>
<dbReference type="EMBL" id="FOUA01000001">
    <property type="protein sequence ID" value="SFL66185.1"/>
    <property type="molecule type" value="Genomic_DNA"/>
</dbReference>
<evidence type="ECO:0000313" key="11">
    <source>
        <dbReference type="Proteomes" id="UP000186904"/>
    </source>
</evidence>
<accession>A0A031MIM4</accession>
<comment type="subcellular location">
    <subcellularLocation>
        <location evidence="1">Membrane</location>
        <topology evidence="1">Single-pass membrane protein</topology>
    </subcellularLocation>
</comment>
<evidence type="ECO:0000313" key="7">
    <source>
        <dbReference type="EMBL" id="SER59671.1"/>
    </source>
</evidence>
<dbReference type="PANTHER" id="PTHR34478">
    <property type="entry name" value="PROTEIN LEMA"/>
    <property type="match status" value="1"/>
</dbReference>
<name>A0A031MIM4_9GAMM</name>
<dbReference type="GO" id="GO:0016020">
    <property type="term" value="C:membrane"/>
    <property type="evidence" value="ECO:0007669"/>
    <property type="project" value="UniProtKB-SubCell"/>
</dbReference>
<evidence type="ECO:0000313" key="12">
    <source>
        <dbReference type="Proteomes" id="UP000305198"/>
    </source>
</evidence>
<dbReference type="STRING" id="653930.SAMN05216589_1031"/>
<gene>
    <name evidence="9" type="ORF">FA869_12305</name>
    <name evidence="8" type="ORF">SAMN04487855_0595</name>
    <name evidence="7" type="ORF">SAMN05216589_1031</name>
</gene>
<dbReference type="InterPro" id="IPR007156">
    <property type="entry name" value="MamQ_LemA"/>
</dbReference>
<dbReference type="EMBL" id="SWAV01000004">
    <property type="protein sequence ID" value="TKA90831.1"/>
    <property type="molecule type" value="Genomic_DNA"/>
</dbReference>
<keyword evidence="5 6" id="KW-0472">Membrane</keyword>
<dbReference type="PANTHER" id="PTHR34478:SF1">
    <property type="entry name" value="PROTEIN LEMA"/>
    <property type="match status" value="1"/>
</dbReference>
<dbReference type="SUPFAM" id="SSF140478">
    <property type="entry name" value="LemA-like"/>
    <property type="match status" value="1"/>
</dbReference>
<evidence type="ECO:0000256" key="5">
    <source>
        <dbReference type="ARBA" id="ARBA00023136"/>
    </source>
</evidence>
<comment type="similarity">
    <text evidence="2">Belongs to the LemA family.</text>
</comment>
<reference evidence="9 12" key="2">
    <citation type="submission" date="2019-04" db="EMBL/GenBank/DDBJ databases">
        <title>Crypto-aerobic microbial life in anoxic (sulfidic) marine sediments.</title>
        <authorList>
            <person name="Bhattacharya S."/>
            <person name="Roy C."/>
            <person name="Mondal N."/>
            <person name="Sarkar J."/>
            <person name="Mandal S."/>
            <person name="Rameez M.J."/>
            <person name="Ghosh W."/>
        </authorList>
    </citation>
    <scope>NUCLEOTIDE SEQUENCE [LARGE SCALE GENOMIC DNA]</scope>
    <source>
        <strain evidence="9 12">SBBB</strain>
    </source>
</reference>
<evidence type="ECO:0000256" key="3">
    <source>
        <dbReference type="ARBA" id="ARBA00022692"/>
    </source>
</evidence>
<evidence type="ECO:0000256" key="2">
    <source>
        <dbReference type="ARBA" id="ARBA00008854"/>
    </source>
</evidence>
<dbReference type="Pfam" id="PF04011">
    <property type="entry name" value="LemA"/>
    <property type="match status" value="1"/>
</dbReference>
<evidence type="ECO:0000256" key="1">
    <source>
        <dbReference type="ARBA" id="ARBA00004167"/>
    </source>
</evidence>
<dbReference type="EMBL" id="FOGN01000001">
    <property type="protein sequence ID" value="SER59671.1"/>
    <property type="molecule type" value="Genomic_DNA"/>
</dbReference>
<organism evidence="9 12">
    <name type="scientific">Halopseudomonas bauzanensis</name>
    <dbReference type="NCBI Taxonomy" id="653930"/>
    <lineage>
        <taxon>Bacteria</taxon>
        <taxon>Pseudomonadati</taxon>
        <taxon>Pseudomonadota</taxon>
        <taxon>Gammaproteobacteria</taxon>
        <taxon>Pseudomonadales</taxon>
        <taxon>Pseudomonadaceae</taxon>
        <taxon>Halopseudomonas</taxon>
    </lineage>
</organism>
<dbReference type="OrthoDB" id="9804152at2"/>
<keyword evidence="4 6" id="KW-1133">Transmembrane helix</keyword>
<proteinExistence type="inferred from homology"/>
<keyword evidence="3 6" id="KW-0812">Transmembrane</keyword>
<dbReference type="Proteomes" id="UP000305198">
    <property type="component" value="Unassembled WGS sequence"/>
</dbReference>
<evidence type="ECO:0000256" key="6">
    <source>
        <dbReference type="SAM" id="Phobius"/>
    </source>
</evidence>
<evidence type="ECO:0000256" key="4">
    <source>
        <dbReference type="ARBA" id="ARBA00022989"/>
    </source>
</evidence>
<keyword evidence="10" id="KW-1185">Reference proteome</keyword>
<feature type="transmembrane region" description="Helical" evidence="6">
    <location>
        <begin position="6"/>
        <end position="26"/>
    </location>
</feature>